<feature type="domain" description="6-phosphogluconate dehydrogenase NADP-binding" evidence="5">
    <location>
        <begin position="8"/>
        <end position="168"/>
    </location>
</feature>
<accession>A0A919RGV6</accession>
<dbReference type="PIRSF" id="PIRSF000103">
    <property type="entry name" value="HIBADH"/>
    <property type="match status" value="1"/>
</dbReference>
<dbReference type="GO" id="GO:0016616">
    <property type="term" value="F:oxidoreductase activity, acting on the CH-OH group of donors, NAD or NADP as acceptor"/>
    <property type="evidence" value="ECO:0007669"/>
    <property type="project" value="TreeGrafter"/>
</dbReference>
<evidence type="ECO:0000256" key="1">
    <source>
        <dbReference type="ARBA" id="ARBA00009080"/>
    </source>
</evidence>
<dbReference type="Pfam" id="PF14833">
    <property type="entry name" value="NAD_binding_11"/>
    <property type="match status" value="1"/>
</dbReference>
<sequence>MNRTSRTSIAFIGLGTMGFPMARQLVRSGHPVTVVPHISMTAAYRLAEEGAVIATTPADAARDADVVITMLTSATEVSTVLFGESGVTGTARPGTLVMDMSTIGPKAARSIARRLRDADLVFLDSPVSGGPARAEDGTLTAIVGADEGTLEAARPILARMAGTVFHAGPVGAGQAAKICNNILVAACMLANAEALALGTAVGVDPHTLREIILASSGANWQLENIVPQTILANDFAPRFALSLLLKDLDIAGEAADDAGSPFHVGGLARQMFGQAEASFGGRTDFSAVVKLYREALGDDLRDRAAEAATGSSPDE</sequence>
<organism evidence="7 8">
    <name type="scientific">Sinosporangium siamense</name>
    <dbReference type="NCBI Taxonomy" id="1367973"/>
    <lineage>
        <taxon>Bacteria</taxon>
        <taxon>Bacillati</taxon>
        <taxon>Actinomycetota</taxon>
        <taxon>Actinomycetes</taxon>
        <taxon>Streptosporangiales</taxon>
        <taxon>Streptosporangiaceae</taxon>
        <taxon>Sinosporangium</taxon>
    </lineage>
</organism>
<dbReference type="EMBL" id="BOOW01000010">
    <property type="protein sequence ID" value="GII91599.1"/>
    <property type="molecule type" value="Genomic_DNA"/>
</dbReference>
<dbReference type="Gene3D" id="3.40.50.720">
    <property type="entry name" value="NAD(P)-binding Rossmann-like Domain"/>
    <property type="match status" value="1"/>
</dbReference>
<evidence type="ECO:0000259" key="5">
    <source>
        <dbReference type="Pfam" id="PF03446"/>
    </source>
</evidence>
<evidence type="ECO:0000313" key="7">
    <source>
        <dbReference type="EMBL" id="GII91599.1"/>
    </source>
</evidence>
<dbReference type="SUPFAM" id="SSF48179">
    <property type="entry name" value="6-phosphogluconate dehydrogenase C-terminal domain-like"/>
    <property type="match status" value="1"/>
</dbReference>
<feature type="active site" evidence="4">
    <location>
        <position position="177"/>
    </location>
</feature>
<feature type="domain" description="3-hydroxyisobutyrate dehydrogenase-like NAD-binding" evidence="6">
    <location>
        <begin position="171"/>
        <end position="292"/>
    </location>
</feature>
<dbReference type="InterPro" id="IPR036291">
    <property type="entry name" value="NAD(P)-bd_dom_sf"/>
</dbReference>
<dbReference type="InterPro" id="IPR008927">
    <property type="entry name" value="6-PGluconate_DH-like_C_sf"/>
</dbReference>
<evidence type="ECO:0000259" key="6">
    <source>
        <dbReference type="Pfam" id="PF14833"/>
    </source>
</evidence>
<dbReference type="InterPro" id="IPR015815">
    <property type="entry name" value="HIBADH-related"/>
</dbReference>
<dbReference type="AlphaFoldDB" id="A0A919RGV6"/>
<comment type="caution">
    <text evidence="7">The sequence shown here is derived from an EMBL/GenBank/DDBJ whole genome shotgun (WGS) entry which is preliminary data.</text>
</comment>
<dbReference type="Proteomes" id="UP000606172">
    <property type="component" value="Unassembled WGS sequence"/>
</dbReference>
<dbReference type="InterPro" id="IPR006115">
    <property type="entry name" value="6PGDH_NADP-bd"/>
</dbReference>
<evidence type="ECO:0000256" key="2">
    <source>
        <dbReference type="ARBA" id="ARBA00023002"/>
    </source>
</evidence>
<gene>
    <name evidence="7" type="primary">mmsB_1</name>
    <name evidence="7" type="ORF">Ssi02_18300</name>
</gene>
<dbReference type="PANTHER" id="PTHR22981">
    <property type="entry name" value="3-HYDROXYISOBUTYRATE DEHYDROGENASE-RELATED"/>
    <property type="match status" value="1"/>
</dbReference>
<evidence type="ECO:0000256" key="4">
    <source>
        <dbReference type="PIRSR" id="PIRSR000103-1"/>
    </source>
</evidence>
<keyword evidence="3" id="KW-0520">NAD</keyword>
<keyword evidence="8" id="KW-1185">Reference proteome</keyword>
<dbReference type="InterPro" id="IPR013328">
    <property type="entry name" value="6PGD_dom2"/>
</dbReference>
<dbReference type="SUPFAM" id="SSF51735">
    <property type="entry name" value="NAD(P)-binding Rossmann-fold domains"/>
    <property type="match status" value="1"/>
</dbReference>
<reference evidence="7" key="1">
    <citation type="submission" date="2021-01" db="EMBL/GenBank/DDBJ databases">
        <title>Whole genome shotgun sequence of Sinosporangium siamense NBRC 109515.</title>
        <authorList>
            <person name="Komaki H."/>
            <person name="Tamura T."/>
        </authorList>
    </citation>
    <scope>NUCLEOTIDE SEQUENCE</scope>
    <source>
        <strain evidence="7">NBRC 109515</strain>
    </source>
</reference>
<evidence type="ECO:0000313" key="8">
    <source>
        <dbReference type="Proteomes" id="UP000606172"/>
    </source>
</evidence>
<name>A0A919RGV6_9ACTN</name>
<proteinExistence type="inferred from homology"/>
<protein>
    <submittedName>
        <fullName evidence="7">3-hydroxyisobutyrate dehydrogenase</fullName>
    </submittedName>
</protein>
<dbReference type="GO" id="GO:0051287">
    <property type="term" value="F:NAD binding"/>
    <property type="evidence" value="ECO:0007669"/>
    <property type="project" value="InterPro"/>
</dbReference>
<dbReference type="PANTHER" id="PTHR22981:SF7">
    <property type="entry name" value="3-HYDROXYISOBUTYRATE DEHYDROGENASE, MITOCHONDRIAL"/>
    <property type="match status" value="1"/>
</dbReference>
<dbReference type="RefSeq" id="WP_204023337.1">
    <property type="nucleotide sequence ID" value="NZ_BOOW01000010.1"/>
</dbReference>
<dbReference type="InterPro" id="IPR029154">
    <property type="entry name" value="HIBADH-like_NADP-bd"/>
</dbReference>
<dbReference type="GO" id="GO:0050661">
    <property type="term" value="F:NADP binding"/>
    <property type="evidence" value="ECO:0007669"/>
    <property type="project" value="InterPro"/>
</dbReference>
<evidence type="ECO:0000256" key="3">
    <source>
        <dbReference type="ARBA" id="ARBA00023027"/>
    </source>
</evidence>
<dbReference type="Gene3D" id="1.10.1040.10">
    <property type="entry name" value="N-(1-d-carboxylethyl)-l-norvaline Dehydrogenase, domain 2"/>
    <property type="match status" value="1"/>
</dbReference>
<dbReference type="Pfam" id="PF03446">
    <property type="entry name" value="NAD_binding_2"/>
    <property type="match status" value="1"/>
</dbReference>
<keyword evidence="2" id="KW-0560">Oxidoreductase</keyword>
<comment type="similarity">
    <text evidence="1">Belongs to the HIBADH-related family.</text>
</comment>